<dbReference type="GO" id="GO:0006506">
    <property type="term" value="P:GPI anchor biosynthetic process"/>
    <property type="evidence" value="ECO:0000318"/>
    <property type="project" value="GO_Central"/>
</dbReference>
<sequence>MRTHDRPQTPEISKTIRIATFNAALFSMAQAVPKPLSSEESFREMDLKGKSLNDRPKSILKQKSVSHSMNDPNEFSPSKRYKSQGSKLRVSINLPDNEISIGRSRQLKIIENEEGTEKAWVLSNGDVRIRREKGPMRPSLSLPAQRIREKESENLRNRTVLEVLKEVEADILALQDVKAEEERGMKPLSDLAEGLGMKYVFAESWAPEYGNAVLSKWPIKRWQAQKIFDDSDFRNVLKVVVDVPTAGEVNVYCTHLDHLDENWRMKQITAILQGSDGPHILTGGLNSLDETDYSEERWTDIVKYYQEIGKPTPKVEIMKFLKGKRYTDAKNFVGECESVVMLAKGQDVQGTCKYGTRVDYILASPDSPYRFVPGSYTVISSKGTSNHHIVKADIQVSSLPNGSTCAPYKPKTVRIQKSTSRGIWRTTS</sequence>
<gene>
    <name evidence="3" type="ORF">AMTR_s00019p00255210</name>
</gene>
<feature type="region of interest" description="Disordered" evidence="1">
    <location>
        <begin position="35"/>
        <end position="87"/>
    </location>
</feature>
<dbReference type="STRING" id="13333.W1PIL2"/>
<accession>W1PIL2</accession>
<dbReference type="Pfam" id="PF03372">
    <property type="entry name" value="Exo_endo_phos"/>
    <property type="match status" value="1"/>
</dbReference>
<feature type="compositionally biased region" description="Basic and acidic residues" evidence="1">
    <location>
        <begin position="40"/>
        <end position="57"/>
    </location>
</feature>
<proteinExistence type="predicted"/>
<dbReference type="GO" id="GO:0016020">
    <property type="term" value="C:membrane"/>
    <property type="evidence" value="ECO:0007669"/>
    <property type="project" value="GOC"/>
</dbReference>
<protein>
    <recommendedName>
        <fullName evidence="2">Endonuclease/exonuclease/phosphatase domain-containing protein</fullName>
    </recommendedName>
</protein>
<dbReference type="InterPro" id="IPR005135">
    <property type="entry name" value="Endo/exonuclease/phosphatase"/>
</dbReference>
<dbReference type="GO" id="GO:0005783">
    <property type="term" value="C:endoplasmic reticulum"/>
    <property type="evidence" value="ECO:0000318"/>
    <property type="project" value="GO_Central"/>
</dbReference>
<evidence type="ECO:0000313" key="4">
    <source>
        <dbReference type="Proteomes" id="UP000017836"/>
    </source>
</evidence>
<reference evidence="4" key="1">
    <citation type="journal article" date="2013" name="Science">
        <title>The Amborella genome and the evolution of flowering plants.</title>
        <authorList>
            <consortium name="Amborella Genome Project"/>
        </authorList>
    </citation>
    <scope>NUCLEOTIDE SEQUENCE [LARGE SCALE GENOMIC DNA]</scope>
</reference>
<dbReference type="eggNOG" id="ENOG502QUBR">
    <property type="taxonomic scope" value="Eukaryota"/>
</dbReference>
<dbReference type="Gramene" id="ERN07471">
    <property type="protein sequence ID" value="ERN07471"/>
    <property type="gene ID" value="AMTR_s00019p00255210"/>
</dbReference>
<evidence type="ECO:0000313" key="3">
    <source>
        <dbReference type="EMBL" id="ERN07471.1"/>
    </source>
</evidence>
<organism evidence="3 4">
    <name type="scientific">Amborella trichopoda</name>
    <dbReference type="NCBI Taxonomy" id="13333"/>
    <lineage>
        <taxon>Eukaryota</taxon>
        <taxon>Viridiplantae</taxon>
        <taxon>Streptophyta</taxon>
        <taxon>Embryophyta</taxon>
        <taxon>Tracheophyta</taxon>
        <taxon>Spermatophyta</taxon>
        <taxon>Magnoliopsida</taxon>
        <taxon>Amborellales</taxon>
        <taxon>Amborellaceae</taxon>
        <taxon>Amborella</taxon>
    </lineage>
</organism>
<evidence type="ECO:0000256" key="1">
    <source>
        <dbReference type="SAM" id="MobiDB-lite"/>
    </source>
</evidence>
<dbReference type="SUPFAM" id="SSF56219">
    <property type="entry name" value="DNase I-like"/>
    <property type="match status" value="1"/>
</dbReference>
<dbReference type="Proteomes" id="UP000017836">
    <property type="component" value="Unassembled WGS sequence"/>
</dbReference>
<dbReference type="PANTHER" id="PTHR14859">
    <property type="entry name" value="CALCOFLUOR WHITE HYPERSENSITIVE PROTEIN PRECURSOR"/>
    <property type="match status" value="1"/>
</dbReference>
<dbReference type="EMBL" id="KI393807">
    <property type="protein sequence ID" value="ERN07471.1"/>
    <property type="molecule type" value="Genomic_DNA"/>
</dbReference>
<dbReference type="PANTHER" id="PTHR14859:SF0">
    <property type="entry name" value="ENDONUCLEASE_EXONUCLEASE_PHOSPHATASE FAMILY PROTEIN, EXPRESSED"/>
    <property type="match status" value="1"/>
</dbReference>
<name>W1PIL2_AMBTC</name>
<dbReference type="HOGENOM" id="CLU_050455_0_0_1"/>
<dbReference type="OMA" id="SWRTHYY"/>
<dbReference type="InterPro" id="IPR036691">
    <property type="entry name" value="Endo/exonu/phosph_ase_sf"/>
</dbReference>
<feature type="compositionally biased region" description="Polar residues" evidence="1">
    <location>
        <begin position="61"/>
        <end position="76"/>
    </location>
</feature>
<feature type="domain" description="Endonuclease/exonuclease/phosphatase" evidence="2">
    <location>
        <begin position="151"/>
        <end position="368"/>
    </location>
</feature>
<dbReference type="Gene3D" id="3.60.10.10">
    <property type="entry name" value="Endonuclease/exonuclease/phosphatase"/>
    <property type="match status" value="1"/>
</dbReference>
<dbReference type="GO" id="GO:0003824">
    <property type="term" value="F:catalytic activity"/>
    <property type="evidence" value="ECO:0007669"/>
    <property type="project" value="InterPro"/>
</dbReference>
<dbReference type="InterPro" id="IPR051916">
    <property type="entry name" value="GPI-anchor_lipid_remodeler"/>
</dbReference>
<evidence type="ECO:0000259" key="2">
    <source>
        <dbReference type="Pfam" id="PF03372"/>
    </source>
</evidence>
<keyword evidence="4" id="KW-1185">Reference proteome</keyword>
<dbReference type="FunFam" id="3.60.10.10:FF:000045">
    <property type="entry name" value="Endonuclease/exonuclease/phosphatase family protein"/>
    <property type="match status" value="1"/>
</dbReference>
<dbReference type="AlphaFoldDB" id="W1PIL2"/>